<dbReference type="SUPFAM" id="SSF81901">
    <property type="entry name" value="HCP-like"/>
    <property type="match status" value="3"/>
</dbReference>
<keyword evidence="3" id="KW-0812">Transmembrane</keyword>
<dbReference type="AlphaFoldDB" id="W2S4U5"/>
<name>W2S4U5_CYPE1</name>
<feature type="compositionally biased region" description="Low complexity" evidence="2">
    <location>
        <begin position="756"/>
        <end position="765"/>
    </location>
</feature>
<feature type="signal peptide" evidence="4">
    <location>
        <begin position="1"/>
        <end position="22"/>
    </location>
</feature>
<reference evidence="5 6" key="1">
    <citation type="submission" date="2013-03" db="EMBL/GenBank/DDBJ databases">
        <title>The Genome Sequence of Phialophora europaea CBS 101466.</title>
        <authorList>
            <consortium name="The Broad Institute Genomics Platform"/>
            <person name="Cuomo C."/>
            <person name="de Hoog S."/>
            <person name="Gorbushina A."/>
            <person name="Walker B."/>
            <person name="Young S.K."/>
            <person name="Zeng Q."/>
            <person name="Gargeya S."/>
            <person name="Fitzgerald M."/>
            <person name="Haas B."/>
            <person name="Abouelleil A."/>
            <person name="Allen A.W."/>
            <person name="Alvarado L."/>
            <person name="Arachchi H.M."/>
            <person name="Berlin A.M."/>
            <person name="Chapman S.B."/>
            <person name="Gainer-Dewar J."/>
            <person name="Goldberg J."/>
            <person name="Griggs A."/>
            <person name="Gujja S."/>
            <person name="Hansen M."/>
            <person name="Howarth C."/>
            <person name="Imamovic A."/>
            <person name="Ireland A."/>
            <person name="Larimer J."/>
            <person name="McCowan C."/>
            <person name="Murphy C."/>
            <person name="Pearson M."/>
            <person name="Poon T.W."/>
            <person name="Priest M."/>
            <person name="Roberts A."/>
            <person name="Saif S."/>
            <person name="Shea T."/>
            <person name="Sisk P."/>
            <person name="Sykes S."/>
            <person name="Wortman J."/>
            <person name="Nusbaum C."/>
            <person name="Birren B."/>
        </authorList>
    </citation>
    <scope>NUCLEOTIDE SEQUENCE [LARGE SCALE GENOMIC DNA]</scope>
    <source>
        <strain evidence="5 6">CBS 101466</strain>
    </source>
</reference>
<dbReference type="GO" id="GO:0005789">
    <property type="term" value="C:endoplasmic reticulum membrane"/>
    <property type="evidence" value="ECO:0007669"/>
    <property type="project" value="TreeGrafter"/>
</dbReference>
<feature type="compositionally biased region" description="Low complexity" evidence="2">
    <location>
        <begin position="835"/>
        <end position="880"/>
    </location>
</feature>
<dbReference type="RefSeq" id="XP_008714700.1">
    <property type="nucleotide sequence ID" value="XM_008716478.1"/>
</dbReference>
<feature type="transmembrane region" description="Helical" evidence="3">
    <location>
        <begin position="808"/>
        <end position="827"/>
    </location>
</feature>
<proteinExistence type="inferred from homology"/>
<dbReference type="OrthoDB" id="27934at2759"/>
<feature type="chain" id="PRO_5004824901" description="DOD-type homing endonuclease domain-containing protein" evidence="4">
    <location>
        <begin position="23"/>
        <end position="906"/>
    </location>
</feature>
<gene>
    <name evidence="5" type="ORF">HMPREF1541_02122</name>
</gene>
<keyword evidence="3" id="KW-0472">Membrane</keyword>
<protein>
    <recommendedName>
        <fullName evidence="7">DOD-type homing endonuclease domain-containing protein</fullName>
    </recommendedName>
</protein>
<dbReference type="Gene3D" id="1.25.40.10">
    <property type="entry name" value="Tetratricopeptide repeat domain"/>
    <property type="match status" value="3"/>
</dbReference>
<dbReference type="GO" id="GO:0036503">
    <property type="term" value="P:ERAD pathway"/>
    <property type="evidence" value="ECO:0007669"/>
    <property type="project" value="TreeGrafter"/>
</dbReference>
<feature type="region of interest" description="Disordered" evidence="2">
    <location>
        <begin position="835"/>
        <end position="906"/>
    </location>
</feature>
<dbReference type="EMBL" id="KB822718">
    <property type="protein sequence ID" value="ETN42964.1"/>
    <property type="molecule type" value="Genomic_DNA"/>
</dbReference>
<evidence type="ECO:0000256" key="4">
    <source>
        <dbReference type="SAM" id="SignalP"/>
    </source>
</evidence>
<sequence length="906" mass="99477">MPRLSGLLVSLFTLFAFLSVHASFTSSFALAEQTQDQPQPVLDDYLDQEEARREAFRANGGNDGVHEAWSRLRELDPSWKESYSSLVPADFVSTAWYYTKVVLKALFMNAPASKPTEEDGVNHLPPALQTAVDELEAATEYDDPDALYLLAEMNMHGNFSHPRDPQAAFQWYLRLAELEGNSTAQYMVGLLYATGIGGVERNQAKSMLYHTFAAEQGNIRSEMTLAFRHHTGIGTSRDCNKAVDYYKRVADKAMDYWESGPPGGLTLARNSYRWVEQTGGAYGEGASASSSGPNAPAGGGMQTNFEDALEYLSMRESSGDLTATYSLGKNYYDPPRGYKRNLRAAQRQFMKVARTYWGKDGKVSPKAPDGIDKIAGKAAAYIGRMFLRGEGMEQNFEKAITWFKRGISNGDAFAQYHMGIMYRDGLGVPQDGSKAGTLLKAAAEQGSTFAQSALGVMFLDQGDIDTAGRYFELAASAGFMEAFYYLAELTNLGVGRDRNCALATAFYKIVAERAEGLHSSLLEANNAYERGNYEGAFIPTLMAAEQGYEHAQANVAHLLDQRISYLSISSVPFLSQKPLSSGSGLLNNLELALVYFTRSARQANIDSLVKMGDYYLSGLVPSPVDASPDPAFPSPSAVAPDIDKAATCYTSAAEGHHSAQALWNLGWLHENGIGSVTQDFHMAKRYYDLAYEMNKEAYLPVKLALIKLRMRSWWNGISGGKINGIRDDEEESKRPKTFWEWLSRFLENFEEMDAQEAARAAQQGENEMDWLADPGMPGGDADYAGRTERTDAAAYDGGDEWEEFDDGLLESLIIIALAGALALLVYARQQQQQQRQQQGRNNANGGQGQAQPGGVQPVGQALPGAGVQQQQQQAQDGQGPRQEDRGMFPRPDDPNFNDWAVGGVGH</sequence>
<accession>W2S4U5</accession>
<dbReference type="InParanoid" id="W2S4U5"/>
<dbReference type="GeneID" id="19969461"/>
<evidence type="ECO:0000256" key="2">
    <source>
        <dbReference type="SAM" id="MobiDB-lite"/>
    </source>
</evidence>
<evidence type="ECO:0000256" key="1">
    <source>
        <dbReference type="ARBA" id="ARBA00038101"/>
    </source>
</evidence>
<dbReference type="FunCoup" id="W2S4U5">
    <property type="interactions" value="303"/>
</dbReference>
<dbReference type="Pfam" id="PF08238">
    <property type="entry name" value="Sel1"/>
    <property type="match status" value="9"/>
</dbReference>
<dbReference type="InterPro" id="IPR050767">
    <property type="entry name" value="Sel1_AlgK"/>
</dbReference>
<evidence type="ECO:0000313" key="6">
    <source>
        <dbReference type="Proteomes" id="UP000030752"/>
    </source>
</evidence>
<evidence type="ECO:0008006" key="7">
    <source>
        <dbReference type="Google" id="ProtNLM"/>
    </source>
</evidence>
<dbReference type="InterPro" id="IPR011990">
    <property type="entry name" value="TPR-like_helical_dom_sf"/>
</dbReference>
<keyword evidence="6" id="KW-1185">Reference proteome</keyword>
<dbReference type="eggNOG" id="KOG1550">
    <property type="taxonomic scope" value="Eukaryota"/>
</dbReference>
<keyword evidence="4" id="KW-0732">Signal</keyword>
<evidence type="ECO:0000256" key="3">
    <source>
        <dbReference type="SAM" id="Phobius"/>
    </source>
</evidence>
<feature type="region of interest" description="Disordered" evidence="2">
    <location>
        <begin position="756"/>
        <end position="785"/>
    </location>
</feature>
<dbReference type="PANTHER" id="PTHR11102">
    <property type="entry name" value="SEL-1-LIKE PROTEIN"/>
    <property type="match status" value="1"/>
</dbReference>
<dbReference type="PANTHER" id="PTHR11102:SF147">
    <property type="entry name" value="SEL1L ADAPTOR SUBUNIT OF ERAD E3 UBIQUITIN LIGASE"/>
    <property type="match status" value="1"/>
</dbReference>
<organism evidence="5 6">
    <name type="scientific">Cyphellophora europaea (strain CBS 101466)</name>
    <name type="common">Phialophora europaea</name>
    <dbReference type="NCBI Taxonomy" id="1220924"/>
    <lineage>
        <taxon>Eukaryota</taxon>
        <taxon>Fungi</taxon>
        <taxon>Dikarya</taxon>
        <taxon>Ascomycota</taxon>
        <taxon>Pezizomycotina</taxon>
        <taxon>Eurotiomycetes</taxon>
        <taxon>Chaetothyriomycetidae</taxon>
        <taxon>Chaetothyriales</taxon>
        <taxon>Cyphellophoraceae</taxon>
        <taxon>Cyphellophora</taxon>
    </lineage>
</organism>
<dbReference type="VEuPathDB" id="FungiDB:HMPREF1541_02122"/>
<dbReference type="HOGENOM" id="CLU_007931_0_0_1"/>
<dbReference type="Proteomes" id="UP000030752">
    <property type="component" value="Unassembled WGS sequence"/>
</dbReference>
<dbReference type="STRING" id="1220924.W2S4U5"/>
<evidence type="ECO:0000313" key="5">
    <source>
        <dbReference type="EMBL" id="ETN42964.1"/>
    </source>
</evidence>
<dbReference type="InterPro" id="IPR006597">
    <property type="entry name" value="Sel1-like"/>
</dbReference>
<comment type="similarity">
    <text evidence="1">Belongs to the sel-1 family.</text>
</comment>
<feature type="compositionally biased region" description="Basic and acidic residues" evidence="2">
    <location>
        <begin position="881"/>
        <end position="893"/>
    </location>
</feature>
<dbReference type="SMART" id="SM00671">
    <property type="entry name" value="SEL1"/>
    <property type="match status" value="9"/>
</dbReference>
<keyword evidence="3" id="KW-1133">Transmembrane helix</keyword>